<keyword evidence="3 5" id="KW-1133">Transmembrane helix</keyword>
<evidence type="ECO:0000259" key="6">
    <source>
        <dbReference type="Pfam" id="PF00999"/>
    </source>
</evidence>
<protein>
    <recommendedName>
        <fullName evidence="6">Cation/H+ exchanger transmembrane domain-containing protein</fullName>
    </recommendedName>
</protein>
<evidence type="ECO:0000256" key="4">
    <source>
        <dbReference type="ARBA" id="ARBA00023136"/>
    </source>
</evidence>
<comment type="subcellular location">
    <subcellularLocation>
        <location evidence="1">Membrane</location>
        <topology evidence="1">Multi-pass membrane protein</topology>
    </subcellularLocation>
</comment>
<feature type="transmembrane region" description="Helical" evidence="5">
    <location>
        <begin position="146"/>
        <end position="168"/>
    </location>
</feature>
<feature type="transmembrane region" description="Helical" evidence="5">
    <location>
        <begin position="31"/>
        <end position="49"/>
    </location>
</feature>
<dbReference type="GO" id="GO:1902600">
    <property type="term" value="P:proton transmembrane transport"/>
    <property type="evidence" value="ECO:0007669"/>
    <property type="project" value="InterPro"/>
</dbReference>
<organism evidence="7">
    <name type="scientific">bioreactor metagenome</name>
    <dbReference type="NCBI Taxonomy" id="1076179"/>
    <lineage>
        <taxon>unclassified sequences</taxon>
        <taxon>metagenomes</taxon>
        <taxon>ecological metagenomes</taxon>
    </lineage>
</organism>
<sequence length="397" mass="41773">MSTIFYIAIAMIAGLLLTRVVKLVKLPNVTGFLIAGLLIGPYCFKLISVDMLGTLDILTTAALGFIAFSIGSEFKLAHIKAIGGKIILITVCEALGAVILVDVAVIAFGFPVPMALTMGAIAAATAPAATLLVVRQYRAKGELTSTLLPVVAMDDAIGLMAYAISVSVAKMIQNGDAFNVMTTIVDPLLEIVLSLAAGGVLGAVVAISNRFFQSKANRLSISIAAVLLGASLAQKFDLSPLLLCMAIGAVYVNLRNDAIQTLEHVDTWTPPLFMMFFVISGADLNVSMLPKLGLIGVLYIVARVIGKYFGAYLGCTISKTSPKIRKYLGFSLVPQAGVAIGVAQLAVRELPQYGASIQAVILCATLIYELIGPVLTKASLIKAGEIVVEKKQKQVAQ</sequence>
<dbReference type="InterPro" id="IPR038770">
    <property type="entry name" value="Na+/solute_symporter_sf"/>
</dbReference>
<feature type="transmembrane region" description="Helical" evidence="5">
    <location>
        <begin position="327"/>
        <end position="347"/>
    </location>
</feature>
<keyword evidence="4 5" id="KW-0472">Membrane</keyword>
<proteinExistence type="predicted"/>
<dbReference type="InterPro" id="IPR006153">
    <property type="entry name" value="Cation/H_exchanger_TM"/>
</dbReference>
<feature type="transmembrane region" description="Helical" evidence="5">
    <location>
        <begin position="114"/>
        <end position="134"/>
    </location>
</feature>
<dbReference type="AlphaFoldDB" id="A0A644YW00"/>
<dbReference type="PANTHER" id="PTHR43021:SF2">
    <property type="entry name" value="CATION_H+ EXCHANGER DOMAIN-CONTAINING PROTEIN"/>
    <property type="match status" value="1"/>
</dbReference>
<evidence type="ECO:0000256" key="3">
    <source>
        <dbReference type="ARBA" id="ARBA00022989"/>
    </source>
</evidence>
<feature type="domain" description="Cation/H+ exchanger transmembrane" evidence="6">
    <location>
        <begin position="8"/>
        <end position="375"/>
    </location>
</feature>
<comment type="caution">
    <text evidence="7">The sequence shown here is derived from an EMBL/GenBank/DDBJ whole genome shotgun (WGS) entry which is preliminary data.</text>
</comment>
<reference evidence="7" key="1">
    <citation type="submission" date="2019-08" db="EMBL/GenBank/DDBJ databases">
        <authorList>
            <person name="Kucharzyk K."/>
            <person name="Murdoch R.W."/>
            <person name="Higgins S."/>
            <person name="Loffler F."/>
        </authorList>
    </citation>
    <scope>NUCLEOTIDE SEQUENCE</scope>
</reference>
<dbReference type="GO" id="GO:0016020">
    <property type="term" value="C:membrane"/>
    <property type="evidence" value="ECO:0007669"/>
    <property type="project" value="UniProtKB-SubCell"/>
</dbReference>
<evidence type="ECO:0000256" key="5">
    <source>
        <dbReference type="SAM" id="Phobius"/>
    </source>
</evidence>
<feature type="transmembrane region" description="Helical" evidence="5">
    <location>
        <begin position="55"/>
        <end position="74"/>
    </location>
</feature>
<gene>
    <name evidence="7" type="ORF">SDC9_78579</name>
</gene>
<feature type="transmembrane region" description="Helical" evidence="5">
    <location>
        <begin position="219"/>
        <end position="252"/>
    </location>
</feature>
<dbReference type="GO" id="GO:0015297">
    <property type="term" value="F:antiporter activity"/>
    <property type="evidence" value="ECO:0007669"/>
    <property type="project" value="InterPro"/>
</dbReference>
<feature type="transmembrane region" description="Helical" evidence="5">
    <location>
        <begin position="86"/>
        <end position="108"/>
    </location>
</feature>
<evidence type="ECO:0000256" key="1">
    <source>
        <dbReference type="ARBA" id="ARBA00004141"/>
    </source>
</evidence>
<dbReference type="Pfam" id="PF00999">
    <property type="entry name" value="Na_H_Exchanger"/>
    <property type="match status" value="1"/>
</dbReference>
<feature type="transmembrane region" description="Helical" evidence="5">
    <location>
        <begin position="353"/>
        <end position="371"/>
    </location>
</feature>
<accession>A0A644YW00</accession>
<dbReference type="Gene3D" id="1.20.1530.20">
    <property type="match status" value="1"/>
</dbReference>
<keyword evidence="2 5" id="KW-0812">Transmembrane</keyword>
<evidence type="ECO:0000256" key="2">
    <source>
        <dbReference type="ARBA" id="ARBA00022692"/>
    </source>
</evidence>
<feature type="transmembrane region" description="Helical" evidence="5">
    <location>
        <begin position="6"/>
        <end position="24"/>
    </location>
</feature>
<dbReference type="EMBL" id="VSSQ01006242">
    <property type="protein sequence ID" value="MPM32021.1"/>
    <property type="molecule type" value="Genomic_DNA"/>
</dbReference>
<evidence type="ECO:0000313" key="7">
    <source>
        <dbReference type="EMBL" id="MPM32021.1"/>
    </source>
</evidence>
<dbReference type="PANTHER" id="PTHR43021">
    <property type="entry name" value="NA(+)/H(+) ANTIPORTER-RELATED"/>
    <property type="match status" value="1"/>
</dbReference>
<name>A0A644YW00_9ZZZZ</name>
<feature type="transmembrane region" description="Helical" evidence="5">
    <location>
        <begin position="188"/>
        <end position="207"/>
    </location>
</feature>